<evidence type="ECO:0000313" key="3">
    <source>
        <dbReference type="Proteomes" id="UP000663508"/>
    </source>
</evidence>
<dbReference type="KEGG" id="mind:mvi_00400"/>
<evidence type="ECO:0000256" key="1">
    <source>
        <dbReference type="SAM" id="Coils"/>
    </source>
</evidence>
<name>A0A8H8WNS9_9HYPH</name>
<keyword evidence="1" id="KW-0175">Coiled coil</keyword>
<sequence length="114" mass="12506">MGVGMSDLREAVRSETLRRMRQALAEKDARLEELRADRARLAASIAEMEVQPPVQEEDLVATVILPADGRLVVSAPGTPTHRIVALRGKLAGATAQRVAEIVEEALQARDRQER</sequence>
<organism evidence="2 3">
    <name type="scientific">Methylobacterium indicum</name>
    <dbReference type="NCBI Taxonomy" id="1775910"/>
    <lineage>
        <taxon>Bacteria</taxon>
        <taxon>Pseudomonadati</taxon>
        <taxon>Pseudomonadota</taxon>
        <taxon>Alphaproteobacteria</taxon>
        <taxon>Hyphomicrobiales</taxon>
        <taxon>Methylobacteriaceae</taxon>
        <taxon>Methylobacterium</taxon>
    </lineage>
</organism>
<accession>A0A8H8WNS9</accession>
<dbReference type="AlphaFoldDB" id="A0A8H8WNS9"/>
<evidence type="ECO:0000313" key="2">
    <source>
        <dbReference type="EMBL" id="BCM81579.1"/>
    </source>
</evidence>
<dbReference type="Proteomes" id="UP000663508">
    <property type="component" value="Chromosome"/>
</dbReference>
<protein>
    <submittedName>
        <fullName evidence="2">Uncharacterized protein</fullName>
    </submittedName>
</protein>
<reference evidence="2" key="1">
    <citation type="submission" date="2020-11" db="EMBL/GenBank/DDBJ databases">
        <title>Complete genome sequence of a novel pathogenic Methylobacterium strain isolated from rice in Vietnam.</title>
        <authorList>
            <person name="Lai K."/>
            <person name="Okazaki S."/>
            <person name="Higashi K."/>
            <person name="Mori H."/>
            <person name="Toyoda A."/>
            <person name="Kurokawa K."/>
        </authorList>
    </citation>
    <scope>NUCLEOTIDE SEQUENCE</scope>
    <source>
        <strain evidence="2">VL1</strain>
    </source>
</reference>
<proteinExistence type="predicted"/>
<gene>
    <name evidence="2" type="ORF">mvi_00400</name>
</gene>
<feature type="coiled-coil region" evidence="1">
    <location>
        <begin position="17"/>
        <end position="51"/>
    </location>
</feature>
<dbReference type="EMBL" id="AP024145">
    <property type="protein sequence ID" value="BCM81579.1"/>
    <property type="molecule type" value="Genomic_DNA"/>
</dbReference>